<sequence length="96" mass="10729">IRWGGHVRILAHGRRRRVVVVAGGGSGGRRSAPNKRFERFHELLIRGCDLVCASVILVHVYCCGHEDWMEVEDEDGKGMEILKTGKKKGVLFGCKK</sequence>
<keyword evidence="2" id="KW-1185">Reference proteome</keyword>
<gene>
    <name evidence="1" type="ORF">NK662_23505</name>
</gene>
<evidence type="ECO:0000313" key="1">
    <source>
        <dbReference type="EMBL" id="MCP8971474.1"/>
    </source>
</evidence>
<feature type="non-terminal residue" evidence="1">
    <location>
        <position position="1"/>
    </location>
</feature>
<dbReference type="AlphaFoldDB" id="A0AA41X9P4"/>
<comment type="caution">
    <text evidence="1">The sequence shown here is derived from an EMBL/GenBank/DDBJ whole genome shotgun (WGS) entry which is preliminary data.</text>
</comment>
<proteinExistence type="predicted"/>
<dbReference type="EMBL" id="JANCLT010000131">
    <property type="protein sequence ID" value="MCP8971474.1"/>
    <property type="molecule type" value="Genomic_DNA"/>
</dbReference>
<reference evidence="1" key="1">
    <citation type="submission" date="2022-07" db="EMBL/GenBank/DDBJ databases">
        <authorList>
            <person name="Li W.-J."/>
            <person name="Deng Q.-Q."/>
        </authorList>
    </citation>
    <scope>NUCLEOTIDE SEQUENCE</scope>
    <source>
        <strain evidence="1">SYSU M60031</strain>
    </source>
</reference>
<accession>A0AA41X9P4</accession>
<evidence type="ECO:0000313" key="2">
    <source>
        <dbReference type="Proteomes" id="UP001156102"/>
    </source>
</evidence>
<name>A0AA41X9P4_9BACI</name>
<protein>
    <submittedName>
        <fullName evidence="1">Uncharacterized protein</fullName>
    </submittedName>
</protein>
<dbReference type="Proteomes" id="UP001156102">
    <property type="component" value="Unassembled WGS sequence"/>
</dbReference>
<organism evidence="1 2">
    <name type="scientific">Ectobacillus ponti</name>
    <dbReference type="NCBI Taxonomy" id="2961894"/>
    <lineage>
        <taxon>Bacteria</taxon>
        <taxon>Bacillati</taxon>
        <taxon>Bacillota</taxon>
        <taxon>Bacilli</taxon>
        <taxon>Bacillales</taxon>
        <taxon>Bacillaceae</taxon>
        <taxon>Ectobacillus</taxon>
    </lineage>
</organism>